<dbReference type="GO" id="GO:0016020">
    <property type="term" value="C:membrane"/>
    <property type="evidence" value="ECO:0007669"/>
    <property type="project" value="UniProtKB-SubCell"/>
</dbReference>
<proteinExistence type="predicted"/>
<feature type="transmembrane region" description="Helical" evidence="5">
    <location>
        <begin position="189"/>
        <end position="213"/>
    </location>
</feature>
<evidence type="ECO:0000259" key="6">
    <source>
        <dbReference type="Pfam" id="PF04932"/>
    </source>
</evidence>
<feature type="transmembrane region" description="Helical" evidence="5">
    <location>
        <begin position="245"/>
        <end position="261"/>
    </location>
</feature>
<feature type="transmembrane region" description="Helical" evidence="5">
    <location>
        <begin position="266"/>
        <end position="285"/>
    </location>
</feature>
<feature type="transmembrane region" description="Helical" evidence="5">
    <location>
        <begin position="373"/>
        <end position="396"/>
    </location>
</feature>
<dbReference type="PANTHER" id="PTHR37422">
    <property type="entry name" value="TEICHURONIC ACID BIOSYNTHESIS PROTEIN TUAE"/>
    <property type="match status" value="1"/>
</dbReference>
<evidence type="ECO:0000256" key="5">
    <source>
        <dbReference type="SAM" id="Phobius"/>
    </source>
</evidence>
<dbReference type="EMBL" id="CP095873">
    <property type="protein sequence ID" value="UPL21888.1"/>
    <property type="molecule type" value="Genomic_DNA"/>
</dbReference>
<accession>A0AAE9KNS6</accession>
<evidence type="ECO:0000256" key="4">
    <source>
        <dbReference type="ARBA" id="ARBA00023136"/>
    </source>
</evidence>
<feature type="transmembrane region" description="Helical" evidence="5">
    <location>
        <begin position="220"/>
        <end position="239"/>
    </location>
</feature>
<name>A0AAE9KNS6_ALCFA</name>
<feature type="transmembrane region" description="Helical" evidence="5">
    <location>
        <begin position="435"/>
        <end position="451"/>
    </location>
</feature>
<protein>
    <submittedName>
        <fullName evidence="7">O-antigen ligase family protein</fullName>
    </submittedName>
</protein>
<dbReference type="Proteomes" id="UP000830925">
    <property type="component" value="Chromosome"/>
</dbReference>
<keyword evidence="2 5" id="KW-0812">Transmembrane</keyword>
<dbReference type="InterPro" id="IPR051533">
    <property type="entry name" value="WaaL-like"/>
</dbReference>
<keyword evidence="4 5" id="KW-0472">Membrane</keyword>
<keyword evidence="3 5" id="KW-1133">Transmembrane helix</keyword>
<sequence length="460" mass="50626">MLDNPGSPGLADRSLDSQADPFAVFGSNCIGFTLLLYRSSTLHMAFSTLLFAPGNRLISILVFLFYATLLSTKDMYSYGAGALALFSLWKIRDLRNIELGTKEKLILIWMLAFAGISIAVTVWHGSYMRSFEVPVKFVFGVLLVLCMIRFPPQPGMFWLGLCTGAAAGLAVASWKMWQAGDFKAFGFTGAIQFGNLALSMAVLLMAALCWLLAHQNMNRRLWFTILTIGVVCGLLGSYYSGTRGGWVAIPLFILLFLFAYVRRSNVLACSVVLLALVASIGLLAFQSPLVGERIALVHHELADYEINGTSSSSSLGARFAIWEASWELLKERPILGFGEVGYRKALQLRTEAGLVGAVPASLANTHNAFLEFWVLYGLLALFSLLAMMLSAGWYFLSYIRNKDSVLRSYALSGACLVGGYFIYGQTQIMLSRNNTLLFFLCTLAILIGLMHQRQCELAKV</sequence>
<dbReference type="PANTHER" id="PTHR37422:SF17">
    <property type="entry name" value="O-ANTIGEN LIGASE"/>
    <property type="match status" value="1"/>
</dbReference>
<feature type="transmembrane region" description="Helical" evidence="5">
    <location>
        <begin position="405"/>
        <end position="423"/>
    </location>
</feature>
<feature type="transmembrane region" description="Helical" evidence="5">
    <location>
        <begin position="157"/>
        <end position="177"/>
    </location>
</feature>
<evidence type="ECO:0000313" key="7">
    <source>
        <dbReference type="EMBL" id="UPL21888.1"/>
    </source>
</evidence>
<dbReference type="AlphaFoldDB" id="A0AAE9KNS6"/>
<organism evidence="7 8">
    <name type="scientific">Alcaligenes faecalis</name>
    <dbReference type="NCBI Taxonomy" id="511"/>
    <lineage>
        <taxon>Bacteria</taxon>
        <taxon>Pseudomonadati</taxon>
        <taxon>Pseudomonadota</taxon>
        <taxon>Betaproteobacteria</taxon>
        <taxon>Burkholderiales</taxon>
        <taxon>Alcaligenaceae</taxon>
        <taxon>Alcaligenes</taxon>
    </lineage>
</organism>
<dbReference type="GO" id="GO:0016874">
    <property type="term" value="F:ligase activity"/>
    <property type="evidence" value="ECO:0007669"/>
    <property type="project" value="UniProtKB-KW"/>
</dbReference>
<dbReference type="InterPro" id="IPR007016">
    <property type="entry name" value="O-antigen_ligase-rel_domated"/>
</dbReference>
<dbReference type="RefSeq" id="WP_247966369.1">
    <property type="nucleotide sequence ID" value="NZ_CP095873.1"/>
</dbReference>
<evidence type="ECO:0000256" key="1">
    <source>
        <dbReference type="ARBA" id="ARBA00004141"/>
    </source>
</evidence>
<feature type="transmembrane region" description="Helical" evidence="5">
    <location>
        <begin position="133"/>
        <end position="150"/>
    </location>
</feature>
<reference evidence="7" key="1">
    <citation type="submission" date="2022-04" db="EMBL/GenBank/DDBJ databases">
        <title>Genomic mining of Alcaligenes faecalis D334 producing ectoin and derivatives.</title>
        <authorList>
            <person name="Doan V.T."/>
            <person name="Quach N.T."/>
            <person name="Vu T.-H.-N."/>
            <person name="Phi Q.-T."/>
        </authorList>
    </citation>
    <scope>NUCLEOTIDE SEQUENCE</scope>
    <source>
        <strain evidence="7">D334</strain>
    </source>
</reference>
<evidence type="ECO:0000256" key="2">
    <source>
        <dbReference type="ARBA" id="ARBA00022692"/>
    </source>
</evidence>
<dbReference type="Pfam" id="PF04932">
    <property type="entry name" value="Wzy_C"/>
    <property type="match status" value="1"/>
</dbReference>
<comment type="subcellular location">
    <subcellularLocation>
        <location evidence="1">Membrane</location>
        <topology evidence="1">Multi-pass membrane protein</topology>
    </subcellularLocation>
</comment>
<feature type="transmembrane region" description="Helical" evidence="5">
    <location>
        <begin position="105"/>
        <end position="127"/>
    </location>
</feature>
<evidence type="ECO:0000256" key="3">
    <source>
        <dbReference type="ARBA" id="ARBA00022989"/>
    </source>
</evidence>
<evidence type="ECO:0000313" key="8">
    <source>
        <dbReference type="Proteomes" id="UP000830925"/>
    </source>
</evidence>
<gene>
    <name evidence="7" type="ORF">MXF72_02070</name>
</gene>
<feature type="transmembrane region" description="Helical" evidence="5">
    <location>
        <begin position="49"/>
        <end position="69"/>
    </location>
</feature>
<feature type="domain" description="O-antigen ligase-related" evidence="6">
    <location>
        <begin position="229"/>
        <end position="384"/>
    </location>
</feature>
<keyword evidence="7" id="KW-0436">Ligase</keyword>